<dbReference type="GeneID" id="301843901"/>
<evidence type="ECO:0000256" key="1">
    <source>
        <dbReference type="SAM" id="Coils"/>
    </source>
</evidence>
<sequence>MTEHRAQVEELLADYRRSRENLASAQRDLAAVTASATDADGLITATVGPRGTLTSLTVADGAYWRYRPNELAQQIVRVTAEATVRALARAGEVLAPVLPAGTDPQALLLGTGDLDATEIAPAKPRPAPDEESLEDHRWMTR</sequence>
<feature type="coiled-coil region" evidence="1">
    <location>
        <begin position="1"/>
        <end position="28"/>
    </location>
</feature>
<dbReference type="InterPro" id="IPR004401">
    <property type="entry name" value="YbaB/EbfC"/>
</dbReference>
<reference evidence="3 4" key="1">
    <citation type="submission" date="2014-07" db="EMBL/GenBank/DDBJ databases">
        <title>Whole Genome Sequence of the Amycolatopsis methanolica 239.</title>
        <authorList>
            <person name="Tang B."/>
        </authorList>
    </citation>
    <scope>NUCLEOTIDE SEQUENCE [LARGE SCALE GENOMIC DNA]</scope>
    <source>
        <strain evidence="3 4">239</strain>
    </source>
</reference>
<dbReference type="AlphaFoldDB" id="A0A076MJN4"/>
<evidence type="ECO:0000313" key="4">
    <source>
        <dbReference type="Proteomes" id="UP000062973"/>
    </source>
</evidence>
<dbReference type="eggNOG" id="COG0718">
    <property type="taxonomic scope" value="Bacteria"/>
</dbReference>
<organism evidence="3 4">
    <name type="scientific">Amycolatopsis methanolica 239</name>
    <dbReference type="NCBI Taxonomy" id="1068978"/>
    <lineage>
        <taxon>Bacteria</taxon>
        <taxon>Bacillati</taxon>
        <taxon>Actinomycetota</taxon>
        <taxon>Actinomycetes</taxon>
        <taxon>Pseudonocardiales</taxon>
        <taxon>Pseudonocardiaceae</taxon>
        <taxon>Amycolatopsis</taxon>
        <taxon>Amycolatopsis methanolica group</taxon>
    </lineage>
</organism>
<proteinExistence type="predicted"/>
<keyword evidence="1" id="KW-0175">Coiled coil</keyword>
<evidence type="ECO:0000313" key="3">
    <source>
        <dbReference type="EMBL" id="AIJ20984.1"/>
    </source>
</evidence>
<dbReference type="STRING" id="1068978.AMETH_0892"/>
<dbReference type="Proteomes" id="UP000062973">
    <property type="component" value="Chromosome"/>
</dbReference>
<dbReference type="OrthoDB" id="3689387at2"/>
<dbReference type="EMBL" id="CP009110">
    <property type="protein sequence ID" value="AIJ20984.1"/>
    <property type="molecule type" value="Genomic_DNA"/>
</dbReference>
<name>A0A076MJN4_AMYME</name>
<accession>A0A076MJN4</accession>
<dbReference type="PATRIC" id="fig|1068978.7.peg.933"/>
<gene>
    <name evidence="3" type="ORF">AMETH_0892</name>
</gene>
<dbReference type="GO" id="GO:0003677">
    <property type="term" value="F:DNA binding"/>
    <property type="evidence" value="ECO:0007669"/>
    <property type="project" value="InterPro"/>
</dbReference>
<evidence type="ECO:0000256" key="2">
    <source>
        <dbReference type="SAM" id="MobiDB-lite"/>
    </source>
</evidence>
<dbReference type="Pfam" id="PF02575">
    <property type="entry name" value="YbaB_DNA_bd"/>
    <property type="match status" value="1"/>
</dbReference>
<feature type="region of interest" description="Disordered" evidence="2">
    <location>
        <begin position="111"/>
        <end position="141"/>
    </location>
</feature>
<evidence type="ECO:0008006" key="5">
    <source>
        <dbReference type="Google" id="ProtNLM"/>
    </source>
</evidence>
<keyword evidence="4" id="KW-1185">Reference proteome</keyword>
<protein>
    <recommendedName>
        <fullName evidence="5">YbaB/EbfC DNA-binding family protein</fullName>
    </recommendedName>
</protein>
<dbReference type="RefSeq" id="WP_017986849.1">
    <property type="nucleotide sequence ID" value="NZ_AQUL01000001.1"/>
</dbReference>
<dbReference type="Gene3D" id="3.30.1310.10">
    <property type="entry name" value="Nucleoid-associated protein YbaB-like domain"/>
    <property type="match status" value="1"/>
</dbReference>
<dbReference type="HOGENOM" id="CLU_124457_0_0_11"/>
<dbReference type="InterPro" id="IPR036894">
    <property type="entry name" value="YbaB-like_sf"/>
</dbReference>
<dbReference type="KEGG" id="amq:AMETH_0892"/>